<reference evidence="3" key="1">
    <citation type="journal article" date="2023" name="Mol. Phylogenet. Evol.">
        <title>Genome-scale phylogeny and comparative genomics of the fungal order Sordariales.</title>
        <authorList>
            <person name="Hensen N."/>
            <person name="Bonometti L."/>
            <person name="Westerberg I."/>
            <person name="Brannstrom I.O."/>
            <person name="Guillou S."/>
            <person name="Cros-Aarteil S."/>
            <person name="Calhoun S."/>
            <person name="Haridas S."/>
            <person name="Kuo A."/>
            <person name="Mondo S."/>
            <person name="Pangilinan J."/>
            <person name="Riley R."/>
            <person name="LaButti K."/>
            <person name="Andreopoulos B."/>
            <person name="Lipzen A."/>
            <person name="Chen C."/>
            <person name="Yan M."/>
            <person name="Daum C."/>
            <person name="Ng V."/>
            <person name="Clum A."/>
            <person name="Steindorff A."/>
            <person name="Ohm R.A."/>
            <person name="Martin F."/>
            <person name="Silar P."/>
            <person name="Natvig D.O."/>
            <person name="Lalanne C."/>
            <person name="Gautier V."/>
            <person name="Ament-Velasquez S.L."/>
            <person name="Kruys A."/>
            <person name="Hutchinson M.I."/>
            <person name="Powell A.J."/>
            <person name="Barry K."/>
            <person name="Miller A.N."/>
            <person name="Grigoriev I.V."/>
            <person name="Debuchy R."/>
            <person name="Gladieux P."/>
            <person name="Hiltunen Thoren M."/>
            <person name="Johannesson H."/>
        </authorList>
    </citation>
    <scope>NUCLEOTIDE SEQUENCE [LARGE SCALE GENOMIC DNA]</scope>
    <source>
        <strain evidence="3">CBS 284.82</strain>
    </source>
</reference>
<evidence type="ECO:0000256" key="1">
    <source>
        <dbReference type="SAM" id="MobiDB-lite"/>
    </source>
</evidence>
<feature type="region of interest" description="Disordered" evidence="1">
    <location>
        <begin position="75"/>
        <end position="107"/>
    </location>
</feature>
<sequence>AAHPPPSSERDIEIDRTPAITFEELPFEDTVLKRVFIKGSLSTFIVQRRPRAYYNRRFATHFQGIGTNVKRDCLARQKSNRTTKHKGKPASISRRARYTPADDTTIL</sequence>
<dbReference type="EMBL" id="MU854915">
    <property type="protein sequence ID" value="KAK4031269.1"/>
    <property type="molecule type" value="Genomic_DNA"/>
</dbReference>
<comment type="caution">
    <text evidence="2">The sequence shown here is derived from an EMBL/GenBank/DDBJ whole genome shotgun (WGS) entry which is preliminary data.</text>
</comment>
<proteinExistence type="predicted"/>
<evidence type="ECO:0000313" key="2">
    <source>
        <dbReference type="EMBL" id="KAK4031269.1"/>
    </source>
</evidence>
<gene>
    <name evidence="2" type="ORF">C8A01DRAFT_21487</name>
</gene>
<dbReference type="AlphaFoldDB" id="A0AAN6P3Y7"/>
<name>A0AAN6P3Y7_9PEZI</name>
<feature type="compositionally biased region" description="Basic residues" evidence="1">
    <location>
        <begin position="78"/>
        <end position="88"/>
    </location>
</feature>
<protein>
    <submittedName>
        <fullName evidence="2">Uncharacterized protein</fullName>
    </submittedName>
</protein>
<feature type="non-terminal residue" evidence="2">
    <location>
        <position position="1"/>
    </location>
</feature>
<accession>A0AAN6P3Y7</accession>
<evidence type="ECO:0000313" key="3">
    <source>
        <dbReference type="Proteomes" id="UP001303115"/>
    </source>
</evidence>
<dbReference type="Proteomes" id="UP001303115">
    <property type="component" value="Unassembled WGS sequence"/>
</dbReference>
<organism evidence="2 3">
    <name type="scientific">Parachaetomium inaequale</name>
    <dbReference type="NCBI Taxonomy" id="2588326"/>
    <lineage>
        <taxon>Eukaryota</taxon>
        <taxon>Fungi</taxon>
        <taxon>Dikarya</taxon>
        <taxon>Ascomycota</taxon>
        <taxon>Pezizomycotina</taxon>
        <taxon>Sordariomycetes</taxon>
        <taxon>Sordariomycetidae</taxon>
        <taxon>Sordariales</taxon>
        <taxon>Chaetomiaceae</taxon>
        <taxon>Parachaetomium</taxon>
    </lineage>
</organism>
<keyword evidence="3" id="KW-1185">Reference proteome</keyword>